<dbReference type="STRING" id="88036.D8S540"/>
<evidence type="ECO:0000313" key="6">
    <source>
        <dbReference type="Proteomes" id="UP000001514"/>
    </source>
</evidence>
<dbReference type="InParanoid" id="D8S540"/>
<dbReference type="GO" id="GO:0030976">
    <property type="term" value="F:thiamine pyrophosphate binding"/>
    <property type="evidence" value="ECO:0007669"/>
    <property type="project" value="InterPro"/>
</dbReference>
<proteinExistence type="inferred from homology"/>
<evidence type="ECO:0000256" key="1">
    <source>
        <dbReference type="ARBA" id="ARBA00001964"/>
    </source>
</evidence>
<dbReference type="GO" id="GO:0016624">
    <property type="term" value="F:oxidoreductase activity, acting on the aldehyde or oxo group of donors, disulfide as acceptor"/>
    <property type="evidence" value="ECO:0007669"/>
    <property type="project" value="InterPro"/>
</dbReference>
<dbReference type="KEGG" id="smo:SELMODRAFT_418239"/>
<sequence length="297" mass="33473">MERIPARRKQQGSSKEVQLVAGEDRAQLQRAGKRCRKPLRQTFSEFAGDGYSGSGDVKYHLGTSYDRPTRTGKHIHLSLVANPSHLEAVDPDMSCRPCLAAKWRCQFKSDVVGHNEIDEPLFTRPKMYQVKMKLVEIGHDDHVKPEVGKKIATLPPSFTRAIKRILMQLALGIWIQWKTHSLETSSMVRRTCVHAGCHTVMMDKGHSTQGWKGILRARRGKERVGAKDVAICRVEQLCPIPYDLLQKELKRRTHEHGLPSIVGALRRSKSSATRTGFAAVHKMGLSKHKICKASELF</sequence>
<dbReference type="InterPro" id="IPR042179">
    <property type="entry name" value="KGD_C_sf"/>
</dbReference>
<organism evidence="6">
    <name type="scientific">Selaginella moellendorffii</name>
    <name type="common">Spikemoss</name>
    <dbReference type="NCBI Taxonomy" id="88036"/>
    <lineage>
        <taxon>Eukaryota</taxon>
        <taxon>Viridiplantae</taxon>
        <taxon>Streptophyta</taxon>
        <taxon>Embryophyta</taxon>
        <taxon>Tracheophyta</taxon>
        <taxon>Lycopodiopsida</taxon>
        <taxon>Selaginellales</taxon>
        <taxon>Selaginellaceae</taxon>
        <taxon>Selaginella</taxon>
    </lineage>
</organism>
<evidence type="ECO:0000256" key="4">
    <source>
        <dbReference type="ARBA" id="ARBA00023052"/>
    </source>
</evidence>
<dbReference type="Gene3D" id="3.40.50.970">
    <property type="match status" value="1"/>
</dbReference>
<dbReference type="EMBL" id="GL377602">
    <property type="protein sequence ID" value="EFJ20379.1"/>
    <property type="molecule type" value="Genomic_DNA"/>
</dbReference>
<keyword evidence="3" id="KW-0560">Oxidoreductase</keyword>
<dbReference type="Proteomes" id="UP000001514">
    <property type="component" value="Unassembled WGS sequence"/>
</dbReference>
<gene>
    <name evidence="5" type="ORF">SELMODRAFT_418239</name>
</gene>
<protein>
    <submittedName>
        <fullName evidence="5">Uncharacterized protein</fullName>
    </submittedName>
</protein>
<dbReference type="Gramene" id="EFJ20379">
    <property type="protein sequence ID" value="EFJ20379"/>
    <property type="gene ID" value="SELMODRAFT_418239"/>
</dbReference>
<dbReference type="PANTHER" id="PTHR23152">
    <property type="entry name" value="2-OXOGLUTARATE DEHYDROGENASE"/>
    <property type="match status" value="1"/>
</dbReference>
<evidence type="ECO:0000313" key="5">
    <source>
        <dbReference type="EMBL" id="EFJ20379.1"/>
    </source>
</evidence>
<keyword evidence="4" id="KW-0786">Thiamine pyrophosphate</keyword>
<evidence type="ECO:0000256" key="2">
    <source>
        <dbReference type="ARBA" id="ARBA00006936"/>
    </source>
</evidence>
<dbReference type="eggNOG" id="KOG0450">
    <property type="taxonomic scope" value="Eukaryota"/>
</dbReference>
<accession>D8S540</accession>
<keyword evidence="6" id="KW-1185">Reference proteome</keyword>
<dbReference type="AlphaFoldDB" id="D8S540"/>
<dbReference type="Gene3D" id="3.40.50.11610">
    <property type="entry name" value="Multifunctional 2-oxoglutarate metabolism enzyme, C-terminal domain"/>
    <property type="match status" value="1"/>
</dbReference>
<dbReference type="InterPro" id="IPR011603">
    <property type="entry name" value="2oxoglutarate_DH_E1"/>
</dbReference>
<comment type="similarity">
    <text evidence="2">Belongs to the alpha-ketoglutarate dehydrogenase family.</text>
</comment>
<comment type="cofactor">
    <cofactor evidence="1">
        <name>thiamine diphosphate</name>
        <dbReference type="ChEBI" id="CHEBI:58937"/>
    </cofactor>
</comment>
<evidence type="ECO:0000256" key="3">
    <source>
        <dbReference type="ARBA" id="ARBA00023002"/>
    </source>
</evidence>
<name>D8S540_SELML</name>
<dbReference type="HOGENOM" id="CLU_938111_0_0_1"/>
<dbReference type="PANTHER" id="PTHR23152:SF4">
    <property type="entry name" value="2-OXOADIPATE DEHYDROGENASE COMPLEX COMPONENT E1"/>
    <property type="match status" value="1"/>
</dbReference>
<reference evidence="5 6" key="1">
    <citation type="journal article" date="2011" name="Science">
        <title>The Selaginella genome identifies genetic changes associated with the evolution of vascular plants.</title>
        <authorList>
            <person name="Banks J.A."/>
            <person name="Nishiyama T."/>
            <person name="Hasebe M."/>
            <person name="Bowman J.L."/>
            <person name="Gribskov M."/>
            <person name="dePamphilis C."/>
            <person name="Albert V.A."/>
            <person name="Aono N."/>
            <person name="Aoyama T."/>
            <person name="Ambrose B.A."/>
            <person name="Ashton N.W."/>
            <person name="Axtell M.J."/>
            <person name="Barker E."/>
            <person name="Barker M.S."/>
            <person name="Bennetzen J.L."/>
            <person name="Bonawitz N.D."/>
            <person name="Chapple C."/>
            <person name="Cheng C."/>
            <person name="Correa L.G."/>
            <person name="Dacre M."/>
            <person name="DeBarry J."/>
            <person name="Dreyer I."/>
            <person name="Elias M."/>
            <person name="Engstrom E.M."/>
            <person name="Estelle M."/>
            <person name="Feng L."/>
            <person name="Finet C."/>
            <person name="Floyd S.K."/>
            <person name="Frommer W.B."/>
            <person name="Fujita T."/>
            <person name="Gramzow L."/>
            <person name="Gutensohn M."/>
            <person name="Harholt J."/>
            <person name="Hattori M."/>
            <person name="Heyl A."/>
            <person name="Hirai T."/>
            <person name="Hiwatashi Y."/>
            <person name="Ishikawa M."/>
            <person name="Iwata M."/>
            <person name="Karol K.G."/>
            <person name="Koehler B."/>
            <person name="Kolukisaoglu U."/>
            <person name="Kubo M."/>
            <person name="Kurata T."/>
            <person name="Lalonde S."/>
            <person name="Li K."/>
            <person name="Li Y."/>
            <person name="Litt A."/>
            <person name="Lyons E."/>
            <person name="Manning G."/>
            <person name="Maruyama T."/>
            <person name="Michael T.P."/>
            <person name="Mikami K."/>
            <person name="Miyazaki S."/>
            <person name="Morinaga S."/>
            <person name="Murata T."/>
            <person name="Mueller-Roeber B."/>
            <person name="Nelson D.R."/>
            <person name="Obara M."/>
            <person name="Oguri Y."/>
            <person name="Olmstead R.G."/>
            <person name="Onodera N."/>
            <person name="Petersen B.L."/>
            <person name="Pils B."/>
            <person name="Prigge M."/>
            <person name="Rensing S.A."/>
            <person name="Riano-Pachon D.M."/>
            <person name="Roberts A.W."/>
            <person name="Sato Y."/>
            <person name="Scheller H.V."/>
            <person name="Schulz B."/>
            <person name="Schulz C."/>
            <person name="Shakirov E.V."/>
            <person name="Shibagaki N."/>
            <person name="Shinohara N."/>
            <person name="Shippen D.E."/>
            <person name="Soerensen I."/>
            <person name="Sotooka R."/>
            <person name="Sugimoto N."/>
            <person name="Sugita M."/>
            <person name="Sumikawa N."/>
            <person name="Tanurdzic M."/>
            <person name="Theissen G."/>
            <person name="Ulvskov P."/>
            <person name="Wakazuki S."/>
            <person name="Weng J.K."/>
            <person name="Willats W.W."/>
            <person name="Wipf D."/>
            <person name="Wolf P.G."/>
            <person name="Yang L."/>
            <person name="Zimmer A.D."/>
            <person name="Zhu Q."/>
            <person name="Mitros T."/>
            <person name="Hellsten U."/>
            <person name="Loque D."/>
            <person name="Otillar R."/>
            <person name="Salamov A."/>
            <person name="Schmutz J."/>
            <person name="Shapiro H."/>
            <person name="Lindquist E."/>
            <person name="Lucas S."/>
            <person name="Rokhsar D."/>
            <person name="Grigoriev I.V."/>
        </authorList>
    </citation>
    <scope>NUCLEOTIDE SEQUENCE [LARGE SCALE GENOMIC DNA]</scope>
</reference>